<organism evidence="3 4">
    <name type="scientific">Talaromyces marneffei (strain ATCC 18224 / CBS 334.59 / QM 7333)</name>
    <name type="common">Penicillium marneffei</name>
    <dbReference type="NCBI Taxonomy" id="441960"/>
    <lineage>
        <taxon>Eukaryota</taxon>
        <taxon>Fungi</taxon>
        <taxon>Dikarya</taxon>
        <taxon>Ascomycota</taxon>
        <taxon>Pezizomycotina</taxon>
        <taxon>Eurotiomycetes</taxon>
        <taxon>Eurotiomycetidae</taxon>
        <taxon>Eurotiales</taxon>
        <taxon>Trichocomaceae</taxon>
        <taxon>Talaromyces</taxon>
        <taxon>Talaromyces sect. Talaromyces</taxon>
    </lineage>
</organism>
<accession>B6Q2Z0</accession>
<sequence length="103" mass="11919">MKESRIQPDEGAYQSGQLARELSGEMVAIFASPLFHMWDYEDQLLAAKRMAVMCEVRPGVMITGRQLGSYLGGRYPMNGMREDGDKFKNYRHSEQTIRGFWHR</sequence>
<dbReference type="InterPro" id="IPR051654">
    <property type="entry name" value="Meroterpenoid_MTases"/>
</dbReference>
<protein>
    <submittedName>
        <fullName evidence="3">Uncharacterized protein</fullName>
    </submittedName>
</protein>
<dbReference type="PANTHER" id="PTHR35897:SF1">
    <property type="entry name" value="METHYLTRANSFERASE AUSD"/>
    <property type="match status" value="1"/>
</dbReference>
<evidence type="ECO:0000256" key="1">
    <source>
        <dbReference type="ARBA" id="ARBA00022679"/>
    </source>
</evidence>
<proteinExistence type="predicted"/>
<dbReference type="Proteomes" id="UP000001294">
    <property type="component" value="Unassembled WGS sequence"/>
</dbReference>
<dbReference type="VEuPathDB" id="FungiDB:PMAA_018820"/>
<dbReference type="EMBL" id="DS995899">
    <property type="protein sequence ID" value="EEA26974.1"/>
    <property type="molecule type" value="Genomic_DNA"/>
</dbReference>
<dbReference type="PhylomeDB" id="B6Q2Z0"/>
<evidence type="ECO:0000313" key="4">
    <source>
        <dbReference type="Proteomes" id="UP000001294"/>
    </source>
</evidence>
<dbReference type="GO" id="GO:0016740">
    <property type="term" value="F:transferase activity"/>
    <property type="evidence" value="ECO:0007669"/>
    <property type="project" value="UniProtKB-KW"/>
</dbReference>
<dbReference type="HOGENOM" id="CLU_2264637_0_0_1"/>
<keyword evidence="4" id="KW-1185">Reference proteome</keyword>
<dbReference type="OrthoDB" id="2094832at2759"/>
<name>B6Q2Z0_TALMQ</name>
<evidence type="ECO:0000256" key="2">
    <source>
        <dbReference type="ARBA" id="ARBA00022691"/>
    </source>
</evidence>
<keyword evidence="1" id="KW-0808">Transferase</keyword>
<keyword evidence="2" id="KW-0949">S-adenosyl-L-methionine</keyword>
<reference evidence="4" key="1">
    <citation type="journal article" date="2015" name="Genome Announc.">
        <title>Genome sequence of the AIDS-associated pathogen Penicillium marneffei (ATCC18224) and its near taxonomic relative Talaromyces stipitatus (ATCC10500).</title>
        <authorList>
            <person name="Nierman W.C."/>
            <person name="Fedorova-Abrams N.D."/>
            <person name="Andrianopoulos A."/>
        </authorList>
    </citation>
    <scope>NUCLEOTIDE SEQUENCE [LARGE SCALE GENOMIC DNA]</scope>
    <source>
        <strain evidence="4">ATCC 18224 / CBS 334.59 / QM 7333</strain>
    </source>
</reference>
<gene>
    <name evidence="3" type="ORF">PMAA_018820</name>
</gene>
<dbReference type="PANTHER" id="PTHR35897">
    <property type="entry name" value="METHYLTRANSFERASE AUSD"/>
    <property type="match status" value="1"/>
</dbReference>
<dbReference type="AlphaFoldDB" id="B6Q2Z0"/>
<evidence type="ECO:0000313" key="3">
    <source>
        <dbReference type="EMBL" id="EEA26974.1"/>
    </source>
</evidence>